<comment type="function">
    <text evidence="3">Catalyzes a proton abstraction reaction that results in 2,5-elimination of pyruvate from 2-succinyl-5-enolpyruvyl-6-hydroxy-3-cyclohexene-1-carboxylate (SEPHCHC) and the formation of 2-succinyl-6-hydroxy-2,4-cyclohexadiene-1-carboxylate (SHCHC).</text>
</comment>
<comment type="similarity">
    <text evidence="3">Belongs to the AB hydrolase superfamily. MenH family.</text>
</comment>
<dbReference type="InterPro" id="IPR000073">
    <property type="entry name" value="AB_hydrolase_1"/>
</dbReference>
<accession>A0A916RY08</accession>
<sequence length="272" mass="30835">MKLEIGERSYWYEMYGDGEPIVLLHGFTGSTKTWTNFINTYQGKFKMIVIDLPGHGKTKTSTPVTMEQCCHDIHHILENIGIQTYHLVGYSMGGRTALTYATFYQNELKSLILESASPGIESERERKNRIEHDEKLALKLEEEGLEAFIDYWENIPLFDTQKRLSSNLQMNIREERLSQTVEGLALSLRSMGTGVMPSLWDTLPSTKIPVLLLVGELDTKFVVINKKMQKSLSNSTLQIINGVGHAIHVESETIFGKMVEEFVVKSNTNTNT</sequence>
<name>A0A916RY08_9BACI</name>
<evidence type="ECO:0000313" key="6">
    <source>
        <dbReference type="Proteomes" id="UP000613512"/>
    </source>
</evidence>
<comment type="pathway">
    <text evidence="3">Quinol/quinone metabolism; 1,4-dihydroxy-2-naphthoate biosynthesis; 1,4-dihydroxy-2-naphthoate from chorismate: step 3/7.</text>
</comment>
<dbReference type="PANTHER" id="PTHR42916:SF1">
    <property type="entry name" value="PROTEIN PHYLLO, CHLOROPLASTIC"/>
    <property type="match status" value="1"/>
</dbReference>
<protein>
    <recommendedName>
        <fullName evidence="3">Putative 2-succinyl-6-hydroxy-2,4-cyclohexadiene-1-carboxylate synthase</fullName>
        <shortName evidence="3">SHCHC synthase</shortName>
        <ecNumber evidence="3">4.2.99.20</ecNumber>
    </recommendedName>
</protein>
<dbReference type="EMBL" id="BMEY01000009">
    <property type="protein sequence ID" value="GGA76451.1"/>
    <property type="molecule type" value="Genomic_DNA"/>
</dbReference>
<proteinExistence type="inferred from homology"/>
<dbReference type="Proteomes" id="UP000613512">
    <property type="component" value="Unassembled WGS sequence"/>
</dbReference>
<dbReference type="AlphaFoldDB" id="A0A916RY08"/>
<comment type="catalytic activity">
    <reaction evidence="3">
        <text>5-enolpyruvoyl-6-hydroxy-2-succinyl-cyclohex-3-ene-1-carboxylate = (1R,6R)-6-hydroxy-2-succinyl-cyclohexa-2,4-diene-1-carboxylate + pyruvate</text>
        <dbReference type="Rhea" id="RHEA:25597"/>
        <dbReference type="ChEBI" id="CHEBI:15361"/>
        <dbReference type="ChEBI" id="CHEBI:58689"/>
        <dbReference type="ChEBI" id="CHEBI:58818"/>
        <dbReference type="EC" id="4.2.99.20"/>
    </reaction>
</comment>
<dbReference type="EC" id="4.2.99.20" evidence="3"/>
<reference evidence="5" key="2">
    <citation type="submission" date="2020-09" db="EMBL/GenBank/DDBJ databases">
        <authorList>
            <person name="Sun Q."/>
            <person name="Zhou Y."/>
        </authorList>
    </citation>
    <scope>NUCLEOTIDE SEQUENCE</scope>
    <source>
        <strain evidence="5">CGMCC 1.12408</strain>
    </source>
</reference>
<evidence type="ECO:0000313" key="5">
    <source>
        <dbReference type="EMBL" id="GGA76451.1"/>
    </source>
</evidence>
<dbReference type="NCBIfam" id="TIGR03695">
    <property type="entry name" value="menH_SHCHC"/>
    <property type="match status" value="1"/>
</dbReference>
<dbReference type="PANTHER" id="PTHR42916">
    <property type="entry name" value="2-SUCCINYL-5-ENOLPYRUVYL-6-HYDROXY-3-CYCLOHEXENE-1-CARBOXYLATE SYNTHASE"/>
    <property type="match status" value="1"/>
</dbReference>
<feature type="domain" description="AB hydrolase-1" evidence="4">
    <location>
        <begin position="20"/>
        <end position="250"/>
    </location>
</feature>
<dbReference type="SUPFAM" id="SSF53474">
    <property type="entry name" value="alpha/beta-Hydrolases"/>
    <property type="match status" value="1"/>
</dbReference>
<dbReference type="Gene3D" id="3.40.50.1820">
    <property type="entry name" value="alpha/beta hydrolase"/>
    <property type="match status" value="1"/>
</dbReference>
<dbReference type="RefSeq" id="WP_229740714.1">
    <property type="nucleotide sequence ID" value="NZ_BMEY01000009.1"/>
</dbReference>
<comment type="subunit">
    <text evidence="3">Monomer.</text>
</comment>
<evidence type="ECO:0000256" key="1">
    <source>
        <dbReference type="ARBA" id="ARBA00022428"/>
    </source>
</evidence>
<comment type="caution">
    <text evidence="5">The sequence shown here is derived from an EMBL/GenBank/DDBJ whole genome shotgun (WGS) entry which is preliminary data.</text>
</comment>
<dbReference type="PRINTS" id="PR00111">
    <property type="entry name" value="ABHYDROLASE"/>
</dbReference>
<reference evidence="5" key="1">
    <citation type="journal article" date="2014" name="Int. J. Syst. Evol. Microbiol.">
        <title>Complete genome sequence of Corynebacterium casei LMG S-19264T (=DSM 44701T), isolated from a smear-ripened cheese.</title>
        <authorList>
            <consortium name="US DOE Joint Genome Institute (JGI-PGF)"/>
            <person name="Walter F."/>
            <person name="Albersmeier A."/>
            <person name="Kalinowski J."/>
            <person name="Ruckert C."/>
        </authorList>
    </citation>
    <scope>NUCLEOTIDE SEQUENCE</scope>
    <source>
        <strain evidence="5">CGMCC 1.12408</strain>
    </source>
</reference>
<dbReference type="GO" id="GO:0070205">
    <property type="term" value="F:2-succinyl-6-hydroxy-2,4-cyclohexadiene-1-carboxylate synthase activity"/>
    <property type="evidence" value="ECO:0007669"/>
    <property type="project" value="UniProtKB-UniRule"/>
</dbReference>
<dbReference type="InterPro" id="IPR029058">
    <property type="entry name" value="AB_hydrolase_fold"/>
</dbReference>
<dbReference type="HAMAP" id="MF_01660">
    <property type="entry name" value="MenH"/>
    <property type="match status" value="1"/>
</dbReference>
<organism evidence="5 6">
    <name type="scientific">Ornithinibacillus halotolerans</name>
    <dbReference type="NCBI Taxonomy" id="1274357"/>
    <lineage>
        <taxon>Bacteria</taxon>
        <taxon>Bacillati</taxon>
        <taxon>Bacillota</taxon>
        <taxon>Bacilli</taxon>
        <taxon>Bacillales</taxon>
        <taxon>Bacillaceae</taxon>
        <taxon>Ornithinibacillus</taxon>
    </lineage>
</organism>
<keyword evidence="2 3" id="KW-0456">Lyase</keyword>
<comment type="pathway">
    <text evidence="3">Quinol/quinone metabolism; menaquinone biosynthesis.</text>
</comment>
<evidence type="ECO:0000256" key="3">
    <source>
        <dbReference type="HAMAP-Rule" id="MF_01660"/>
    </source>
</evidence>
<dbReference type="GO" id="GO:0009234">
    <property type="term" value="P:menaquinone biosynthetic process"/>
    <property type="evidence" value="ECO:0007669"/>
    <property type="project" value="UniProtKB-UniRule"/>
</dbReference>
<keyword evidence="6" id="KW-1185">Reference proteome</keyword>
<dbReference type="Pfam" id="PF00561">
    <property type="entry name" value="Abhydrolase_1"/>
    <property type="match status" value="1"/>
</dbReference>
<gene>
    <name evidence="3 5" type="primary">menH</name>
    <name evidence="5" type="ORF">GCM10008025_20080</name>
</gene>
<evidence type="ECO:0000259" key="4">
    <source>
        <dbReference type="Pfam" id="PF00561"/>
    </source>
</evidence>
<dbReference type="InterPro" id="IPR022485">
    <property type="entry name" value="SHCHC_synthase_MenH"/>
</dbReference>
<evidence type="ECO:0000256" key="2">
    <source>
        <dbReference type="ARBA" id="ARBA00023239"/>
    </source>
</evidence>
<keyword evidence="1 3" id="KW-0474">Menaquinone biosynthesis</keyword>